<name>A0A5M9HZE7_9FIRM</name>
<comment type="caution">
    <text evidence="2">The sequence shown here is derived from an EMBL/GenBank/DDBJ whole genome shotgun (WGS) entry which is preliminary data.</text>
</comment>
<dbReference type="AlphaFoldDB" id="A0A5M9HZE7"/>
<proteinExistence type="predicted"/>
<evidence type="ECO:0008006" key="4">
    <source>
        <dbReference type="Google" id="ProtNLM"/>
    </source>
</evidence>
<accession>A0A5M9HZE7</accession>
<protein>
    <recommendedName>
        <fullName evidence="4">tRNA (Uracil-5-)-methyltransferase</fullName>
    </recommendedName>
</protein>
<feature type="transmembrane region" description="Helical" evidence="1">
    <location>
        <begin position="12"/>
        <end position="34"/>
    </location>
</feature>
<gene>
    <name evidence="2" type="ORF">FNY66_14255</name>
</gene>
<dbReference type="Proteomes" id="UP000322025">
    <property type="component" value="Unassembled WGS sequence"/>
</dbReference>
<evidence type="ECO:0000313" key="3">
    <source>
        <dbReference type="Proteomes" id="UP000322025"/>
    </source>
</evidence>
<dbReference type="RefSeq" id="WP_150311573.1">
    <property type="nucleotide sequence ID" value="NZ_VMSO01000031.1"/>
</dbReference>
<keyword evidence="1" id="KW-0812">Transmembrane</keyword>
<keyword evidence="3" id="KW-1185">Reference proteome</keyword>
<keyword evidence="1" id="KW-1133">Transmembrane helix</keyword>
<sequence>MQNHRNKKTALWIVLAIIIVAVIAVSSIAIWNFVISGGNEENQESQGIVLDDSAEDWDGNTKDLSEGQAGIKIPGYGDISVPAGESVWNITLANPEDNACYFRYTITIDDDEMPIYESDLIEPGKAVREFEVSEPLDPGDYEIHLNISTYSMDDTMTPMNGAVVKADLHVI</sequence>
<dbReference type="OrthoDB" id="2166499at2"/>
<evidence type="ECO:0000256" key="1">
    <source>
        <dbReference type="SAM" id="Phobius"/>
    </source>
</evidence>
<reference evidence="2" key="1">
    <citation type="submission" date="2019-07" db="EMBL/GenBank/DDBJ databases">
        <authorList>
            <person name="Wongkuna S."/>
            <person name="Scaria J."/>
        </authorList>
    </citation>
    <scope>NUCLEOTIDE SEQUENCE [LARGE SCALE GENOMIC DNA]</scope>
    <source>
        <strain evidence="2">SW178</strain>
    </source>
</reference>
<dbReference type="EMBL" id="VMSO01000031">
    <property type="protein sequence ID" value="KAA8500295.1"/>
    <property type="molecule type" value="Genomic_DNA"/>
</dbReference>
<evidence type="ECO:0000313" key="2">
    <source>
        <dbReference type="EMBL" id="KAA8500295.1"/>
    </source>
</evidence>
<organism evidence="2 3">
    <name type="scientific">Mediterraneibacter catenae</name>
    <dbReference type="NCBI Taxonomy" id="2594882"/>
    <lineage>
        <taxon>Bacteria</taxon>
        <taxon>Bacillati</taxon>
        <taxon>Bacillota</taxon>
        <taxon>Clostridia</taxon>
        <taxon>Lachnospirales</taxon>
        <taxon>Lachnospiraceae</taxon>
        <taxon>Mediterraneibacter</taxon>
    </lineage>
</organism>
<keyword evidence="1" id="KW-0472">Membrane</keyword>